<evidence type="ECO:0000256" key="4">
    <source>
        <dbReference type="ARBA" id="ARBA00022975"/>
    </source>
</evidence>
<dbReference type="PANTHER" id="PTHR32119">
    <property type="entry name" value="OROTIDINE 5'-PHOSPHATE DECARBOXYLASE"/>
    <property type="match status" value="1"/>
</dbReference>
<keyword evidence="5 7" id="KW-0456">Lyase</keyword>
<feature type="active site" description="For OMPdecase activity" evidence="8">
    <location>
        <position position="76"/>
    </location>
</feature>
<accession>A0A915U3W5</accession>
<dbReference type="KEGG" id="ddu:GF1_32090"/>
<feature type="binding site" evidence="7 9">
    <location>
        <position position="188"/>
    </location>
    <ligand>
        <name>substrate</name>
    </ligand>
</feature>
<dbReference type="GO" id="GO:0044205">
    <property type="term" value="P:'de novo' UMP biosynthetic process"/>
    <property type="evidence" value="ECO:0007669"/>
    <property type="project" value="UniProtKB-UniRule"/>
</dbReference>
<keyword evidence="4 7" id="KW-0665">Pyrimidine biosynthesis</keyword>
<evidence type="ECO:0000256" key="2">
    <source>
        <dbReference type="ARBA" id="ARBA00004861"/>
    </source>
</evidence>
<dbReference type="RefSeq" id="WP_267927545.1">
    <property type="nucleotide sequence ID" value="NZ_AP024233.1"/>
</dbReference>
<dbReference type="InterPro" id="IPR014732">
    <property type="entry name" value="OMPdecase"/>
</dbReference>
<evidence type="ECO:0000256" key="1">
    <source>
        <dbReference type="ARBA" id="ARBA00002356"/>
    </source>
</evidence>
<keyword evidence="13" id="KW-1185">Reference proteome</keyword>
<dbReference type="EMBL" id="AP024233">
    <property type="protein sequence ID" value="BCO10833.1"/>
    <property type="molecule type" value="Genomic_DNA"/>
</dbReference>
<dbReference type="InterPro" id="IPR001754">
    <property type="entry name" value="OMPdeCOase_dom"/>
</dbReference>
<feature type="domain" description="Orotidine 5'-phosphate decarboxylase" evidence="11">
    <location>
        <begin position="19"/>
        <end position="233"/>
    </location>
</feature>
<comment type="subunit">
    <text evidence="7">Homodimer.</text>
</comment>
<feature type="active site" description="For OMPdecase activity" evidence="8">
    <location>
        <position position="79"/>
    </location>
</feature>
<feature type="binding site" evidence="7 9">
    <location>
        <position position="25"/>
    </location>
    <ligand>
        <name>substrate</name>
    </ligand>
</feature>
<comment type="function">
    <text evidence="1 7">Catalyzes the decarboxylation of orotidine 5'-monophosphate (OMP) to uridine 5'-monophosphate (UMP).</text>
</comment>
<feature type="binding site" evidence="7 9">
    <location>
        <position position="127"/>
    </location>
    <ligand>
        <name>substrate</name>
    </ligand>
</feature>
<evidence type="ECO:0000256" key="8">
    <source>
        <dbReference type="PIRSR" id="PIRSR614732-1"/>
    </source>
</evidence>
<dbReference type="AlphaFoldDB" id="A0A915U3W5"/>
<name>A0A915U3W5_9BACT</name>
<comment type="catalytic activity">
    <reaction evidence="6 7 10">
        <text>orotidine 5'-phosphate + H(+) = UMP + CO2</text>
        <dbReference type="Rhea" id="RHEA:11596"/>
        <dbReference type="ChEBI" id="CHEBI:15378"/>
        <dbReference type="ChEBI" id="CHEBI:16526"/>
        <dbReference type="ChEBI" id="CHEBI:57538"/>
        <dbReference type="ChEBI" id="CHEBI:57865"/>
        <dbReference type="EC" id="4.1.1.23"/>
    </reaction>
</comment>
<dbReference type="CDD" id="cd04725">
    <property type="entry name" value="OMP_decarboxylase_like"/>
    <property type="match status" value="1"/>
</dbReference>
<evidence type="ECO:0000256" key="10">
    <source>
        <dbReference type="RuleBase" id="RU000512"/>
    </source>
</evidence>
<gene>
    <name evidence="7 12" type="primary">pyrF</name>
    <name evidence="12" type="ORF">GF1_32090</name>
</gene>
<dbReference type="PANTHER" id="PTHR32119:SF2">
    <property type="entry name" value="OROTIDINE 5'-PHOSPHATE DECARBOXYLASE"/>
    <property type="match status" value="1"/>
</dbReference>
<evidence type="ECO:0000259" key="11">
    <source>
        <dbReference type="SMART" id="SM00934"/>
    </source>
</evidence>
<dbReference type="InterPro" id="IPR013785">
    <property type="entry name" value="Aldolase_TIM"/>
</dbReference>
<protein>
    <recommendedName>
        <fullName evidence="7">Orotidine 5'-phosphate decarboxylase</fullName>
        <ecNumber evidence="7">4.1.1.23</ecNumber>
    </recommendedName>
    <alternativeName>
        <fullName evidence="7">OMP decarboxylase</fullName>
        <shortName evidence="7">OMPDCase</shortName>
        <shortName evidence="7">OMPdecase</shortName>
    </alternativeName>
</protein>
<feature type="active site" description="Proton donor" evidence="7">
    <location>
        <position position="76"/>
    </location>
</feature>
<dbReference type="InterPro" id="IPR047596">
    <property type="entry name" value="OMPdecase_bac"/>
</dbReference>
<sequence length="246" mass="27069">MKNDRKEKEKEKKIPLEERIIFALDVPTADAARELVEALDGRIRFFKVGLQLFLAGGWPVVEHIASRGNRVMLDLKLYDIPATVRLAVEQFRDRGITFATVHGYRPVVEAALEADSGVKILAVTVLTSMGSQELAELNFGGTVEELVLTRARRVLDVGCHGLVCSAREASMLRHELGRKFDMVTPGIRPADSDAGDQQRIATPGRAIGDGSDYLVIGRPIRDASAPLEMVSRIQKEIATALEPQQD</sequence>
<dbReference type="SMART" id="SM00934">
    <property type="entry name" value="OMPdecase"/>
    <property type="match status" value="1"/>
</dbReference>
<evidence type="ECO:0000256" key="9">
    <source>
        <dbReference type="PIRSR" id="PIRSR614732-2"/>
    </source>
</evidence>
<dbReference type="InterPro" id="IPR018089">
    <property type="entry name" value="OMPdecase_AS"/>
</dbReference>
<evidence type="ECO:0000256" key="5">
    <source>
        <dbReference type="ARBA" id="ARBA00023239"/>
    </source>
</evidence>
<feature type="binding site" evidence="7">
    <location>
        <begin position="74"/>
        <end position="83"/>
    </location>
    <ligand>
        <name>substrate</name>
    </ligand>
</feature>
<reference evidence="12" key="1">
    <citation type="submission" date="2020-12" db="EMBL/GenBank/DDBJ databases">
        <title>Desulfobium dissulfuricans gen. nov., sp. nov., a novel mesophilic, sulfate-reducing bacterium isolated from a deep-sea hydrothermal vent.</title>
        <authorList>
            <person name="Hashimoto Y."/>
            <person name="Tame A."/>
            <person name="Sawayama S."/>
            <person name="Miyazaki J."/>
            <person name="Takai K."/>
            <person name="Nakagawa S."/>
        </authorList>
    </citation>
    <scope>NUCLEOTIDE SEQUENCE</scope>
    <source>
        <strain evidence="12">GF1</strain>
    </source>
</reference>
<evidence type="ECO:0000313" key="13">
    <source>
        <dbReference type="Proteomes" id="UP001063350"/>
    </source>
</evidence>
<keyword evidence="3 7" id="KW-0210">Decarboxylase</keyword>
<dbReference type="HAMAP" id="MF_01200_B">
    <property type="entry name" value="OMPdecase_type1_B"/>
    <property type="match status" value="1"/>
</dbReference>
<dbReference type="Proteomes" id="UP001063350">
    <property type="component" value="Chromosome"/>
</dbReference>
<evidence type="ECO:0000256" key="7">
    <source>
        <dbReference type="HAMAP-Rule" id="MF_01200"/>
    </source>
</evidence>
<dbReference type="GO" id="GO:0004590">
    <property type="term" value="F:orotidine-5'-phosphate decarboxylase activity"/>
    <property type="evidence" value="ECO:0007669"/>
    <property type="project" value="UniProtKB-UniRule"/>
</dbReference>
<feature type="binding site" evidence="7 9">
    <location>
        <position position="218"/>
    </location>
    <ligand>
        <name>substrate</name>
    </ligand>
</feature>
<dbReference type="PROSITE" id="PS00156">
    <property type="entry name" value="OMPDECASE"/>
    <property type="match status" value="1"/>
</dbReference>
<dbReference type="Gene3D" id="3.20.20.70">
    <property type="entry name" value="Aldolase class I"/>
    <property type="match status" value="1"/>
</dbReference>
<dbReference type="InterPro" id="IPR011060">
    <property type="entry name" value="RibuloseP-bd_barrel"/>
</dbReference>
<organism evidence="12 13">
    <name type="scientific">Desulfolithobacter dissulfuricans</name>
    <dbReference type="NCBI Taxonomy" id="2795293"/>
    <lineage>
        <taxon>Bacteria</taxon>
        <taxon>Pseudomonadati</taxon>
        <taxon>Thermodesulfobacteriota</taxon>
        <taxon>Desulfobulbia</taxon>
        <taxon>Desulfobulbales</taxon>
        <taxon>Desulfobulbaceae</taxon>
        <taxon>Desulfolithobacter</taxon>
    </lineage>
</organism>
<feature type="binding site" evidence="7 9">
    <location>
        <position position="197"/>
    </location>
    <ligand>
        <name>substrate</name>
    </ligand>
</feature>
<comment type="similarity">
    <text evidence="7">Belongs to the OMP decarboxylase family. Type 1 subfamily.</text>
</comment>
<dbReference type="EC" id="4.1.1.23" evidence="7"/>
<dbReference type="GO" id="GO:0005829">
    <property type="term" value="C:cytosol"/>
    <property type="evidence" value="ECO:0007669"/>
    <property type="project" value="TreeGrafter"/>
</dbReference>
<proteinExistence type="inferred from homology"/>
<feature type="active site" description="For OMPdecase activity" evidence="8">
    <location>
        <position position="74"/>
    </location>
</feature>
<feature type="binding site" evidence="7 9">
    <location>
        <position position="217"/>
    </location>
    <ligand>
        <name>substrate</name>
    </ligand>
</feature>
<evidence type="ECO:0000256" key="3">
    <source>
        <dbReference type="ARBA" id="ARBA00022793"/>
    </source>
</evidence>
<dbReference type="SUPFAM" id="SSF51366">
    <property type="entry name" value="Ribulose-phoshate binding barrel"/>
    <property type="match status" value="1"/>
</dbReference>
<dbReference type="Pfam" id="PF00215">
    <property type="entry name" value="OMPdecase"/>
    <property type="match status" value="1"/>
</dbReference>
<dbReference type="NCBIfam" id="TIGR01740">
    <property type="entry name" value="pyrF"/>
    <property type="match status" value="1"/>
</dbReference>
<evidence type="ECO:0000256" key="6">
    <source>
        <dbReference type="ARBA" id="ARBA00049157"/>
    </source>
</evidence>
<comment type="pathway">
    <text evidence="2 7 10">Pyrimidine metabolism; UMP biosynthesis via de novo pathway; UMP from orotate: step 2/2.</text>
</comment>
<feature type="binding site" evidence="7 9">
    <location>
        <position position="47"/>
    </location>
    <ligand>
        <name>substrate</name>
    </ligand>
</feature>
<dbReference type="GO" id="GO:0006207">
    <property type="term" value="P:'de novo' pyrimidine nucleobase biosynthetic process"/>
    <property type="evidence" value="ECO:0007669"/>
    <property type="project" value="InterPro"/>
</dbReference>
<evidence type="ECO:0000313" key="12">
    <source>
        <dbReference type="EMBL" id="BCO10833.1"/>
    </source>
</evidence>
<dbReference type="NCBIfam" id="NF001273">
    <property type="entry name" value="PRK00230.1"/>
    <property type="match status" value="1"/>
</dbReference>